<dbReference type="Pfam" id="PF02269">
    <property type="entry name" value="TFIID-18kDa"/>
    <property type="match status" value="1"/>
</dbReference>
<evidence type="ECO:0000256" key="5">
    <source>
        <dbReference type="ARBA" id="ARBA00038392"/>
    </source>
</evidence>
<dbReference type="Proteomes" id="UP000788993">
    <property type="component" value="Unassembled WGS sequence"/>
</dbReference>
<reference evidence="7" key="2">
    <citation type="submission" date="2021-01" db="EMBL/GenBank/DDBJ databases">
        <authorList>
            <person name="Schikora-Tamarit M.A."/>
        </authorList>
    </citation>
    <scope>NUCLEOTIDE SEQUENCE</scope>
    <source>
        <strain evidence="7">NCAIM Y.01608</strain>
    </source>
</reference>
<comment type="similarity">
    <text evidence="5">Belongs to the TAF13 family.</text>
</comment>
<dbReference type="GO" id="GO:0005669">
    <property type="term" value="C:transcription factor TFIID complex"/>
    <property type="evidence" value="ECO:0007669"/>
    <property type="project" value="TreeGrafter"/>
</dbReference>
<keyword evidence="4" id="KW-0539">Nucleus</keyword>
<proteinExistence type="inferred from homology"/>
<dbReference type="AlphaFoldDB" id="A0A9P8PNA3"/>
<keyword evidence="8" id="KW-1185">Reference proteome</keyword>
<evidence type="ECO:0000256" key="2">
    <source>
        <dbReference type="ARBA" id="ARBA00023015"/>
    </source>
</evidence>
<comment type="caution">
    <text evidence="7">The sequence shown here is derived from an EMBL/GenBank/DDBJ whole genome shotgun (WGS) entry which is preliminary data.</text>
</comment>
<keyword evidence="3" id="KW-0804">Transcription</keyword>
<dbReference type="PANTHER" id="PTHR11380">
    <property type="entry name" value="TRANSCRIPTION INITIATION FACTOR TFIID/SUPT3-RELATED"/>
    <property type="match status" value="1"/>
</dbReference>
<evidence type="ECO:0000256" key="4">
    <source>
        <dbReference type="ARBA" id="ARBA00023242"/>
    </source>
</evidence>
<organism evidence="7 8">
    <name type="scientific">Ogataea polymorpha</name>
    <dbReference type="NCBI Taxonomy" id="460523"/>
    <lineage>
        <taxon>Eukaryota</taxon>
        <taxon>Fungi</taxon>
        <taxon>Dikarya</taxon>
        <taxon>Ascomycota</taxon>
        <taxon>Saccharomycotina</taxon>
        <taxon>Pichiomycetes</taxon>
        <taxon>Pichiales</taxon>
        <taxon>Pichiaceae</taxon>
        <taxon>Ogataea</taxon>
    </lineage>
</organism>
<dbReference type="Gene3D" id="1.10.20.10">
    <property type="entry name" value="Histone, subunit A"/>
    <property type="match status" value="1"/>
</dbReference>
<evidence type="ECO:0000313" key="7">
    <source>
        <dbReference type="EMBL" id="KAH3675242.1"/>
    </source>
</evidence>
<dbReference type="GO" id="GO:0046982">
    <property type="term" value="F:protein heterodimerization activity"/>
    <property type="evidence" value="ECO:0007669"/>
    <property type="project" value="InterPro"/>
</dbReference>
<evidence type="ECO:0000256" key="1">
    <source>
        <dbReference type="ARBA" id="ARBA00004123"/>
    </source>
</evidence>
<dbReference type="EMBL" id="JAEUBD010000382">
    <property type="protein sequence ID" value="KAH3675242.1"/>
    <property type="molecule type" value="Genomic_DNA"/>
</dbReference>
<comment type="subcellular location">
    <subcellularLocation>
        <location evidence="1">Nucleus</location>
    </subcellularLocation>
</comment>
<name>A0A9P8PNA3_9ASCO</name>
<dbReference type="InterPro" id="IPR003195">
    <property type="entry name" value="TFIID_TAF13"/>
</dbReference>
<protein>
    <recommendedName>
        <fullName evidence="6">Transcription initiation factor TFIID subunit 13</fullName>
    </recommendedName>
</protein>
<evidence type="ECO:0000256" key="6">
    <source>
        <dbReference type="ARBA" id="ARBA00040136"/>
    </source>
</evidence>
<evidence type="ECO:0000256" key="3">
    <source>
        <dbReference type="ARBA" id="ARBA00023163"/>
    </source>
</evidence>
<dbReference type="PANTHER" id="PTHR11380:SF5">
    <property type="entry name" value="TRANSCRIPTION INITIATION FACTOR TFIID SUBUNIT 13"/>
    <property type="match status" value="1"/>
</dbReference>
<keyword evidence="2" id="KW-0805">Transcription regulation</keyword>
<accession>A0A9P8PNA3</accession>
<dbReference type="CDD" id="cd07978">
    <property type="entry name" value="HFD_TAF13"/>
    <property type="match status" value="1"/>
</dbReference>
<dbReference type="InterPro" id="IPR009072">
    <property type="entry name" value="Histone-fold"/>
</dbReference>
<dbReference type="GO" id="GO:0051123">
    <property type="term" value="P:RNA polymerase II preinitiation complex assembly"/>
    <property type="evidence" value="ECO:0007669"/>
    <property type="project" value="TreeGrafter"/>
</dbReference>
<reference evidence="7" key="1">
    <citation type="journal article" date="2021" name="Open Biol.">
        <title>Shared evolutionary footprints suggest mitochondrial oxidative damage underlies multiple complex I losses in fungi.</title>
        <authorList>
            <person name="Schikora-Tamarit M.A."/>
            <person name="Marcet-Houben M."/>
            <person name="Nosek J."/>
            <person name="Gabaldon T."/>
        </authorList>
    </citation>
    <scope>NUCLEOTIDE SEQUENCE</scope>
    <source>
        <strain evidence="7">NCAIM Y.01608</strain>
    </source>
</reference>
<evidence type="ECO:0000313" key="8">
    <source>
        <dbReference type="Proteomes" id="UP000788993"/>
    </source>
</evidence>
<gene>
    <name evidence="7" type="ORF">OGATHE_001582</name>
</gene>
<sequence length="202" mass="22940">MLADVGTTPTGNFGATSAGIWPGRGSSATLAYQPPWIGGMRLTQSWSMRPIWNRLNVAIVSSQWYAFISSVASRPTMWWTALSPPGWILIQLLRRRTHLSNRQRLFSNDLKALLYAFGDSPAPNHETIQTLEDVLTTYMIDLIVAANHSRLAHGRNRLKIDDVKFVLRKDPTKLARIHDLQKMDREISKAKKLFDEKAQKKE</sequence>
<dbReference type="SUPFAM" id="SSF47113">
    <property type="entry name" value="Histone-fold"/>
    <property type="match status" value="1"/>
</dbReference>